<sequence>MSLLHSARATPLRSCIAGVRHYAVKKPDQTSDPIRETLRRVLYPANVKNRASPVGTWRPDVARALQRAIPSVQAHDTIERAWLLHRRYLRKQREAELARKFERMREAMDELYKLDQTLYMEANRSDDPRAKSQQEMEMMKKMKMSEVRTLEARVPGLFPRELRIPTETPPRDGWNYEYKPFQRPL</sequence>
<comment type="caution">
    <text evidence="8">The sequence shown here is derived from an EMBL/GenBank/DDBJ whole genome shotgun (WGS) entry which is preliminary data.</text>
</comment>
<dbReference type="PANTHER" id="PTHR39150:SF1">
    <property type="entry name" value="LARGE RIBOSOMAL SUBUNIT PROTEIN ML40"/>
    <property type="match status" value="1"/>
</dbReference>
<dbReference type="GO" id="GO:0032543">
    <property type="term" value="P:mitochondrial translation"/>
    <property type="evidence" value="ECO:0007669"/>
    <property type="project" value="InterPro"/>
</dbReference>
<dbReference type="Pfam" id="PF09812">
    <property type="entry name" value="MRP-L28"/>
    <property type="match status" value="1"/>
</dbReference>
<comment type="similarity">
    <text evidence="2">Belongs to the mitochondrion-specific ribosomal protein mL40 family.</text>
</comment>
<evidence type="ECO:0000256" key="5">
    <source>
        <dbReference type="ARBA" id="ARBA00023128"/>
    </source>
</evidence>
<protein>
    <recommendedName>
        <fullName evidence="7">Large ribosomal subunit protein mL40</fullName>
    </recommendedName>
</protein>
<keyword evidence="6" id="KW-0687">Ribonucleoprotein</keyword>
<dbReference type="Proteomes" id="UP000290288">
    <property type="component" value="Unassembled WGS sequence"/>
</dbReference>
<dbReference type="PANTHER" id="PTHR39150">
    <property type="entry name" value="54S RIBOSOMAL PROTEIN L28, MITOCHONDRIAL"/>
    <property type="match status" value="1"/>
</dbReference>
<dbReference type="GO" id="GO:0005840">
    <property type="term" value="C:ribosome"/>
    <property type="evidence" value="ECO:0007669"/>
    <property type="project" value="UniProtKB-KW"/>
</dbReference>
<name>A0A4Q2DYX3_9AGAR</name>
<keyword evidence="3" id="KW-0809">Transit peptide</keyword>
<dbReference type="Gene3D" id="6.10.250.3440">
    <property type="match status" value="1"/>
</dbReference>
<dbReference type="GO" id="GO:1990904">
    <property type="term" value="C:ribonucleoprotein complex"/>
    <property type="evidence" value="ECO:0007669"/>
    <property type="project" value="UniProtKB-KW"/>
</dbReference>
<evidence type="ECO:0000256" key="3">
    <source>
        <dbReference type="ARBA" id="ARBA00022946"/>
    </source>
</evidence>
<proteinExistence type="inferred from homology"/>
<evidence type="ECO:0000256" key="2">
    <source>
        <dbReference type="ARBA" id="ARBA00009360"/>
    </source>
</evidence>
<comment type="subcellular location">
    <subcellularLocation>
        <location evidence="1">Mitochondrion</location>
    </subcellularLocation>
</comment>
<dbReference type="GO" id="GO:0005739">
    <property type="term" value="C:mitochondrion"/>
    <property type="evidence" value="ECO:0007669"/>
    <property type="project" value="UniProtKB-SubCell"/>
</dbReference>
<dbReference type="EMBL" id="SDEE01000017">
    <property type="protein sequence ID" value="RXW24554.1"/>
    <property type="molecule type" value="Genomic_DNA"/>
</dbReference>
<dbReference type="AlphaFoldDB" id="A0A4Q2DYX3"/>
<keyword evidence="9" id="KW-1185">Reference proteome</keyword>
<dbReference type="STRING" id="2316362.A0A4Q2DYX3"/>
<dbReference type="InterPro" id="IPR019192">
    <property type="entry name" value="Ribosomal_mL40"/>
</dbReference>
<organism evidence="8 9">
    <name type="scientific">Candolleomyces aberdarensis</name>
    <dbReference type="NCBI Taxonomy" id="2316362"/>
    <lineage>
        <taxon>Eukaryota</taxon>
        <taxon>Fungi</taxon>
        <taxon>Dikarya</taxon>
        <taxon>Basidiomycota</taxon>
        <taxon>Agaricomycotina</taxon>
        <taxon>Agaricomycetes</taxon>
        <taxon>Agaricomycetidae</taxon>
        <taxon>Agaricales</taxon>
        <taxon>Agaricineae</taxon>
        <taxon>Psathyrellaceae</taxon>
        <taxon>Candolleomyces</taxon>
    </lineage>
</organism>
<evidence type="ECO:0000313" key="9">
    <source>
        <dbReference type="Proteomes" id="UP000290288"/>
    </source>
</evidence>
<gene>
    <name evidence="8" type="ORF">EST38_g1290</name>
</gene>
<evidence type="ECO:0000256" key="1">
    <source>
        <dbReference type="ARBA" id="ARBA00004173"/>
    </source>
</evidence>
<keyword evidence="5" id="KW-0496">Mitochondrion</keyword>
<dbReference type="InterPro" id="IPR042831">
    <property type="entry name" value="Ribosomal_mL40_fung"/>
</dbReference>
<evidence type="ECO:0000256" key="7">
    <source>
        <dbReference type="ARBA" id="ARBA00035192"/>
    </source>
</evidence>
<dbReference type="OrthoDB" id="2098203at2759"/>
<accession>A0A4Q2DYX3</accession>
<keyword evidence="4" id="KW-0689">Ribosomal protein</keyword>
<reference evidence="8 9" key="1">
    <citation type="submission" date="2019-01" db="EMBL/GenBank/DDBJ databases">
        <title>Draft genome sequence of Psathyrella aberdarensis IHI B618.</title>
        <authorList>
            <person name="Buettner E."/>
            <person name="Kellner H."/>
        </authorList>
    </citation>
    <scope>NUCLEOTIDE SEQUENCE [LARGE SCALE GENOMIC DNA]</scope>
    <source>
        <strain evidence="8 9">IHI B618</strain>
    </source>
</reference>
<evidence type="ECO:0000313" key="8">
    <source>
        <dbReference type="EMBL" id="RXW24554.1"/>
    </source>
</evidence>
<dbReference type="GO" id="GO:0003735">
    <property type="term" value="F:structural constituent of ribosome"/>
    <property type="evidence" value="ECO:0007669"/>
    <property type="project" value="InterPro"/>
</dbReference>
<evidence type="ECO:0000256" key="4">
    <source>
        <dbReference type="ARBA" id="ARBA00022980"/>
    </source>
</evidence>
<evidence type="ECO:0000256" key="6">
    <source>
        <dbReference type="ARBA" id="ARBA00023274"/>
    </source>
</evidence>